<evidence type="ECO:0000313" key="2">
    <source>
        <dbReference type="EMBL" id="KAH3829630.1"/>
    </source>
</evidence>
<evidence type="ECO:0000256" key="1">
    <source>
        <dbReference type="SAM" id="MobiDB-lite"/>
    </source>
</evidence>
<feature type="region of interest" description="Disordered" evidence="1">
    <location>
        <begin position="1"/>
        <end position="28"/>
    </location>
</feature>
<sequence length="61" mass="7167">MLRRRRNDQDQNFASGADDEFAEPDAEQYKADDVVPQIYACATMWHETRAEMTNLLKSIFR</sequence>
<reference evidence="3" key="1">
    <citation type="journal article" date="2019" name="bioRxiv">
        <title>The Genome of the Zebra Mussel, Dreissena polymorpha: A Resource for Invasive Species Research.</title>
        <authorList>
            <person name="McCartney M.A."/>
            <person name="Auch B."/>
            <person name="Kono T."/>
            <person name="Mallez S."/>
            <person name="Zhang Y."/>
            <person name="Obille A."/>
            <person name="Becker A."/>
            <person name="Abrahante J.E."/>
            <person name="Garbe J."/>
            <person name="Badalamenti J.P."/>
            <person name="Herman A."/>
            <person name="Mangelson H."/>
            <person name="Liachko I."/>
            <person name="Sullivan S."/>
            <person name="Sone E.D."/>
            <person name="Koren S."/>
            <person name="Silverstein K.A.T."/>
            <person name="Beckman K.B."/>
            <person name="Gohl D.M."/>
        </authorList>
    </citation>
    <scope>NUCLEOTIDE SEQUENCE</scope>
    <source>
        <strain evidence="3">Duluth1</strain>
        <tissue evidence="3">Whole animal</tissue>
    </source>
</reference>
<dbReference type="EMBL" id="JAIWYP010000004">
    <property type="protein sequence ID" value="KAH3829716.1"/>
    <property type="molecule type" value="Genomic_DNA"/>
</dbReference>
<name>A0A9D4JZN5_DREPO</name>
<feature type="compositionally biased region" description="Acidic residues" evidence="1">
    <location>
        <begin position="17"/>
        <end position="26"/>
    </location>
</feature>
<dbReference type="Proteomes" id="UP000828390">
    <property type="component" value="Unassembled WGS sequence"/>
</dbReference>
<dbReference type="EMBL" id="JAIWYP010000004">
    <property type="protein sequence ID" value="KAH3829630.1"/>
    <property type="molecule type" value="Genomic_DNA"/>
</dbReference>
<protein>
    <submittedName>
        <fullName evidence="3">Uncharacterized protein</fullName>
    </submittedName>
</protein>
<keyword evidence="4" id="KW-1185">Reference proteome</keyword>
<gene>
    <name evidence="2" type="ORF">DPMN_102857</name>
    <name evidence="3" type="ORF">DPMN_102944</name>
</gene>
<evidence type="ECO:0000313" key="3">
    <source>
        <dbReference type="EMBL" id="KAH3829716.1"/>
    </source>
</evidence>
<organism evidence="3 4">
    <name type="scientific">Dreissena polymorpha</name>
    <name type="common">Zebra mussel</name>
    <name type="synonym">Mytilus polymorpha</name>
    <dbReference type="NCBI Taxonomy" id="45954"/>
    <lineage>
        <taxon>Eukaryota</taxon>
        <taxon>Metazoa</taxon>
        <taxon>Spiralia</taxon>
        <taxon>Lophotrochozoa</taxon>
        <taxon>Mollusca</taxon>
        <taxon>Bivalvia</taxon>
        <taxon>Autobranchia</taxon>
        <taxon>Heteroconchia</taxon>
        <taxon>Euheterodonta</taxon>
        <taxon>Imparidentia</taxon>
        <taxon>Neoheterodontei</taxon>
        <taxon>Myida</taxon>
        <taxon>Dreissenoidea</taxon>
        <taxon>Dreissenidae</taxon>
        <taxon>Dreissena</taxon>
    </lineage>
</organism>
<dbReference type="AlphaFoldDB" id="A0A9D4JZN5"/>
<accession>A0A9D4JZN5</accession>
<comment type="caution">
    <text evidence="3">The sequence shown here is derived from an EMBL/GenBank/DDBJ whole genome shotgun (WGS) entry which is preliminary data.</text>
</comment>
<evidence type="ECO:0000313" key="4">
    <source>
        <dbReference type="Proteomes" id="UP000828390"/>
    </source>
</evidence>
<proteinExistence type="predicted"/>
<reference evidence="3" key="2">
    <citation type="submission" date="2020-11" db="EMBL/GenBank/DDBJ databases">
        <authorList>
            <person name="McCartney M.A."/>
            <person name="Auch B."/>
            <person name="Kono T."/>
            <person name="Mallez S."/>
            <person name="Becker A."/>
            <person name="Gohl D.M."/>
            <person name="Silverstein K.A.T."/>
            <person name="Koren S."/>
            <person name="Bechman K.B."/>
            <person name="Herman A."/>
            <person name="Abrahante J.E."/>
            <person name="Garbe J."/>
        </authorList>
    </citation>
    <scope>NUCLEOTIDE SEQUENCE</scope>
    <source>
        <strain evidence="3">Duluth1</strain>
        <tissue evidence="3">Whole animal</tissue>
    </source>
</reference>